<dbReference type="Proteomes" id="UP001305779">
    <property type="component" value="Unassembled WGS sequence"/>
</dbReference>
<proteinExistence type="predicted"/>
<evidence type="ECO:0000256" key="1">
    <source>
        <dbReference type="SAM" id="Coils"/>
    </source>
</evidence>
<reference evidence="3 4" key="1">
    <citation type="journal article" date="2023" name="G3 (Bethesda)">
        <title>A chromosome-level genome assembly of Zasmidium syzygii isolated from banana leaves.</title>
        <authorList>
            <person name="van Westerhoven A.C."/>
            <person name="Mehrabi R."/>
            <person name="Talebi R."/>
            <person name="Steentjes M.B.F."/>
            <person name="Corcolon B."/>
            <person name="Chong P.A."/>
            <person name="Kema G.H.J."/>
            <person name="Seidl M.F."/>
        </authorList>
    </citation>
    <scope>NUCLEOTIDE SEQUENCE [LARGE SCALE GENOMIC DNA]</scope>
    <source>
        <strain evidence="3 4">P124</strain>
    </source>
</reference>
<keyword evidence="1" id="KW-0175">Coiled coil</keyword>
<dbReference type="PANTHER" id="PTHR42085:SF2">
    <property type="entry name" value="F-BOX DOMAIN-CONTAINING PROTEIN"/>
    <property type="match status" value="1"/>
</dbReference>
<name>A0ABR0E3L2_ZASCE</name>
<sequence length="403" mass="46129">MAAMHANDAPEDLESALRQIQDLRQALAVSEERNRELARQNAQVVTHNPMSDSGLDWVLNWAIKQNCHRLLDDLAYFKSSPLGVEPLSTEARMTLTAKVVNRGCFRFLDLMPELRNRIYHVLAHEAFRVPWMVAYMRSQDYGEEALDNGAVEALLSHLKRRGDSSRCRNRLAMLRVSRQIHEESRQIFYCSMSLDLSDMYLPFTSKMMVDFIASPFRQKLQFVRHVELEANAAQYTLFNGNGSSSLEVWRDHWKENYNTPTFSFNSMNHIRTLLFNLEAVTIYKGSDYTSEEETPSIGLRIAVLLSRNGGNTLERLFPRLSDIVTVNDHGSERFRKTEPREWQLHYSREVIPSESRGYERSSEEMLVDTDTGLMHSATIANLADTGNDGSDDSNGSDEGWSSD</sequence>
<dbReference type="PANTHER" id="PTHR42085">
    <property type="entry name" value="F-BOX DOMAIN-CONTAINING PROTEIN"/>
    <property type="match status" value="1"/>
</dbReference>
<dbReference type="InterPro" id="IPR038883">
    <property type="entry name" value="AN11006-like"/>
</dbReference>
<dbReference type="EMBL" id="JAXOVC010000011">
    <property type="protein sequence ID" value="KAK4495914.1"/>
    <property type="molecule type" value="Genomic_DNA"/>
</dbReference>
<evidence type="ECO:0000256" key="2">
    <source>
        <dbReference type="SAM" id="MobiDB-lite"/>
    </source>
</evidence>
<comment type="caution">
    <text evidence="3">The sequence shown here is derived from an EMBL/GenBank/DDBJ whole genome shotgun (WGS) entry which is preliminary data.</text>
</comment>
<feature type="coiled-coil region" evidence="1">
    <location>
        <begin position="13"/>
        <end position="40"/>
    </location>
</feature>
<accession>A0ABR0E3L2</accession>
<feature type="region of interest" description="Disordered" evidence="2">
    <location>
        <begin position="381"/>
        <end position="403"/>
    </location>
</feature>
<organism evidence="3 4">
    <name type="scientific">Zasmidium cellare</name>
    <name type="common">Wine cellar mold</name>
    <name type="synonym">Racodium cellare</name>
    <dbReference type="NCBI Taxonomy" id="395010"/>
    <lineage>
        <taxon>Eukaryota</taxon>
        <taxon>Fungi</taxon>
        <taxon>Dikarya</taxon>
        <taxon>Ascomycota</taxon>
        <taxon>Pezizomycotina</taxon>
        <taxon>Dothideomycetes</taxon>
        <taxon>Dothideomycetidae</taxon>
        <taxon>Mycosphaerellales</taxon>
        <taxon>Mycosphaerellaceae</taxon>
        <taxon>Zasmidium</taxon>
    </lineage>
</organism>
<gene>
    <name evidence="3" type="ORF">PRZ48_013182</name>
</gene>
<evidence type="ECO:0000313" key="4">
    <source>
        <dbReference type="Proteomes" id="UP001305779"/>
    </source>
</evidence>
<protein>
    <submittedName>
        <fullName evidence="3">Uncharacterized protein</fullName>
    </submittedName>
</protein>
<evidence type="ECO:0000313" key="3">
    <source>
        <dbReference type="EMBL" id="KAK4495914.1"/>
    </source>
</evidence>
<keyword evidence="4" id="KW-1185">Reference proteome</keyword>